<dbReference type="Proteomes" id="UP000199607">
    <property type="component" value="Unassembled WGS sequence"/>
</dbReference>
<dbReference type="AlphaFoldDB" id="A0A1I4B099"/>
<accession>A0A1I4B099</accession>
<evidence type="ECO:0000313" key="2">
    <source>
        <dbReference type="Proteomes" id="UP000199607"/>
    </source>
</evidence>
<gene>
    <name evidence="1" type="ORF">SAMN04487950_0221</name>
</gene>
<organism evidence="1 2">
    <name type="scientific">Halogranum rubrum</name>
    <dbReference type="NCBI Taxonomy" id="553466"/>
    <lineage>
        <taxon>Archaea</taxon>
        <taxon>Methanobacteriati</taxon>
        <taxon>Methanobacteriota</taxon>
        <taxon>Stenosarchaea group</taxon>
        <taxon>Halobacteria</taxon>
        <taxon>Halobacteriales</taxon>
        <taxon>Haloferacaceae</taxon>
    </lineage>
</organism>
<dbReference type="STRING" id="553466.SAMN04487950_0221"/>
<reference evidence="2" key="1">
    <citation type="submission" date="2016-10" db="EMBL/GenBank/DDBJ databases">
        <authorList>
            <person name="Varghese N."/>
            <person name="Submissions S."/>
        </authorList>
    </citation>
    <scope>NUCLEOTIDE SEQUENCE [LARGE SCALE GENOMIC DNA]</scope>
    <source>
        <strain evidence="2">CGMCC 1.7738</strain>
    </source>
</reference>
<evidence type="ECO:0000313" key="1">
    <source>
        <dbReference type="EMBL" id="SFK62185.1"/>
    </source>
</evidence>
<protein>
    <submittedName>
        <fullName evidence="1">Uncharacterized protein</fullName>
    </submittedName>
</protein>
<sequence>MNAAQIDSETAFRTTLREVVREAQQNGLSVQGGWVLMFDGEINDVEVEIVNIDVKRGQQPHSDITGSETER</sequence>
<name>A0A1I4B099_9EURY</name>
<keyword evidence="2" id="KW-1185">Reference proteome</keyword>
<dbReference type="EMBL" id="FOTC01000001">
    <property type="protein sequence ID" value="SFK62185.1"/>
    <property type="molecule type" value="Genomic_DNA"/>
</dbReference>
<proteinExistence type="predicted"/>